<feature type="compositionally biased region" description="Polar residues" evidence="1">
    <location>
        <begin position="85"/>
        <end position="104"/>
    </location>
</feature>
<reference evidence="2" key="1">
    <citation type="submission" date="2025-05" db="UniProtKB">
        <authorList>
            <consortium name="Ensembl"/>
        </authorList>
    </citation>
    <scope>IDENTIFICATION</scope>
</reference>
<dbReference type="Ensembl" id="ENSEBUT00000015631.1">
    <property type="protein sequence ID" value="ENSEBUP00000015055.1"/>
    <property type="gene ID" value="ENSEBUG00000009483.1"/>
</dbReference>
<dbReference type="GeneTree" id="ENSGT00390000009535"/>
<dbReference type="Proteomes" id="UP000694388">
    <property type="component" value="Unplaced"/>
</dbReference>
<feature type="compositionally biased region" description="Basic and acidic residues" evidence="1">
    <location>
        <begin position="105"/>
        <end position="136"/>
    </location>
</feature>
<feature type="compositionally biased region" description="Basic and acidic residues" evidence="1">
    <location>
        <begin position="178"/>
        <end position="190"/>
    </location>
</feature>
<protein>
    <submittedName>
        <fullName evidence="2">Uncharacterized protein</fullName>
    </submittedName>
</protein>
<dbReference type="Ensembl" id="ENSEBUT00000015622.1">
    <property type="protein sequence ID" value="ENSEBUP00000015046.1"/>
    <property type="gene ID" value="ENSEBUG00000009483.1"/>
</dbReference>
<name>A0A8C4QGK7_EPTBU</name>
<keyword evidence="3" id="KW-1185">Reference proteome</keyword>
<evidence type="ECO:0000313" key="2">
    <source>
        <dbReference type="Ensembl" id="ENSEBUP00000015046.1"/>
    </source>
</evidence>
<evidence type="ECO:0000256" key="1">
    <source>
        <dbReference type="SAM" id="MobiDB-lite"/>
    </source>
</evidence>
<proteinExistence type="predicted"/>
<feature type="region of interest" description="Disordered" evidence="1">
    <location>
        <begin position="354"/>
        <end position="378"/>
    </location>
</feature>
<feature type="compositionally biased region" description="Acidic residues" evidence="1">
    <location>
        <begin position="166"/>
        <end position="177"/>
    </location>
</feature>
<sequence length="427" mass="45662">MTTTPSSLPVGQLIELDGSPPAAHLLNADPGPPTKDLLCGSPRLPDGGRLEGILLPTKDGESIPSSKPAPPPRPPPRRGSTSTSAGHRNTTTNPNHRGNVPMTSNRREDIKRSLDRQGDIKGEEVSSQKVEREQPKGRPRTMESGTNGDIEVTGLVGQKVSGSESEATESADSDDADEGGKVDEAEKEDKEGIVMAAEGLLGLCKSLGPGIDCSEQSENERGGSAEERDFLRVFVTGIFEGSMTEEDAASFAEICKGKHCEGRAWFAHFTTTQAPADGSISSGAFHHLVEACTIVLNGCEQHADYVPAVCLLPLCFTCYRPVPENQGGLDAYLRTGRAWLAGSGGRLKSLFGSFGSSQSSQQEQMEKEAAAAGDVEGGTNLEDENKDFLYNHLQELPVWRTSRFWSAAFFTVTHHSPLTEPSSPSQE</sequence>
<dbReference type="PANTHER" id="PTHR13663:SF2">
    <property type="entry name" value="SIMILAR TO RIKEN CDNA 6430548M08"/>
    <property type="match status" value="1"/>
</dbReference>
<dbReference type="PANTHER" id="PTHR13663">
    <property type="entry name" value="SIMILAR TO RIKEN CDNA 6430548M08"/>
    <property type="match status" value="1"/>
</dbReference>
<feature type="region of interest" description="Disordered" evidence="1">
    <location>
        <begin position="1"/>
        <end position="190"/>
    </location>
</feature>
<dbReference type="AlphaFoldDB" id="A0A8C4QGK7"/>
<accession>A0A8C4QGK7</accession>
<dbReference type="InterPro" id="IPR039872">
    <property type="entry name" value="KIAA0513"/>
</dbReference>
<organism evidence="2 3">
    <name type="scientific">Eptatretus burgeri</name>
    <name type="common">Inshore hagfish</name>
    <dbReference type="NCBI Taxonomy" id="7764"/>
    <lineage>
        <taxon>Eukaryota</taxon>
        <taxon>Metazoa</taxon>
        <taxon>Chordata</taxon>
        <taxon>Craniata</taxon>
        <taxon>Vertebrata</taxon>
        <taxon>Cyclostomata</taxon>
        <taxon>Myxini</taxon>
        <taxon>Myxiniformes</taxon>
        <taxon>Myxinidae</taxon>
        <taxon>Eptatretinae</taxon>
        <taxon>Eptatretus</taxon>
    </lineage>
</organism>
<evidence type="ECO:0000313" key="3">
    <source>
        <dbReference type="Proteomes" id="UP000694388"/>
    </source>
</evidence>